<feature type="transmembrane region" description="Helical" evidence="1">
    <location>
        <begin position="273"/>
        <end position="293"/>
    </location>
</feature>
<evidence type="ECO:0000256" key="1">
    <source>
        <dbReference type="SAM" id="Phobius"/>
    </source>
</evidence>
<keyword evidence="1" id="KW-1133">Transmembrane helix</keyword>
<sequence>MEGRIRLIEQYVAGMVFVFSKNIIQTVSAEKALLCFRWIMWSKIQMWALKKAFGKVGPSRIPMSGPECEKNNFYSTRIKLDGVSALVRELDMNKVKVLKYNPATDTCDIELDIDIANINVNTVEITHYLHNYYTTYTGINSFILHCLTKKDYIKVKSKRILNKVSQSLFNRKKLQLKPRYDLLDYLIENYGISRKEFSLTSLVSDMYSLRFFRHPDKENCQNKLRMYVDSFVESGEVSKVKGGGYKVNGKAIVTLEKYQTEERRHKDSVILQYSMVILTFLLAILASIQAGLIKLKPFLDLTQ</sequence>
<dbReference type="Proteomes" id="UP000305234">
    <property type="component" value="Unassembled WGS sequence"/>
</dbReference>
<protein>
    <submittedName>
        <fullName evidence="2">Uncharacterized protein</fullName>
    </submittedName>
</protein>
<dbReference type="RefSeq" id="WP_136998844.1">
    <property type="nucleotide sequence ID" value="NZ_SYUW01000081.1"/>
</dbReference>
<accession>A0A4U1YPS2</accession>
<name>A0A4U1YPS2_9VIBR</name>
<dbReference type="AlphaFoldDB" id="A0A4U1YPS2"/>
<comment type="caution">
    <text evidence="2">The sequence shown here is derived from an EMBL/GenBank/DDBJ whole genome shotgun (WGS) entry which is preliminary data.</text>
</comment>
<gene>
    <name evidence="2" type="ORF">FCV52_20745</name>
</gene>
<organism evidence="2 3">
    <name type="scientific">Vibrio kanaloae</name>
    <dbReference type="NCBI Taxonomy" id="170673"/>
    <lineage>
        <taxon>Bacteria</taxon>
        <taxon>Pseudomonadati</taxon>
        <taxon>Pseudomonadota</taxon>
        <taxon>Gammaproteobacteria</taxon>
        <taxon>Vibrionales</taxon>
        <taxon>Vibrionaceae</taxon>
        <taxon>Vibrio</taxon>
    </lineage>
</organism>
<evidence type="ECO:0000313" key="3">
    <source>
        <dbReference type="Proteomes" id="UP000305234"/>
    </source>
</evidence>
<dbReference type="EMBL" id="SYUW01000081">
    <property type="protein sequence ID" value="TKF21837.1"/>
    <property type="molecule type" value="Genomic_DNA"/>
</dbReference>
<keyword evidence="1" id="KW-0472">Membrane</keyword>
<keyword evidence="1" id="KW-0812">Transmembrane</keyword>
<evidence type="ECO:0000313" key="2">
    <source>
        <dbReference type="EMBL" id="TKF21837.1"/>
    </source>
</evidence>
<reference evidence="2 3" key="1">
    <citation type="submission" date="2019-04" db="EMBL/GenBank/DDBJ databases">
        <title>A reverse ecology approach based on a biological definition of microbial populations.</title>
        <authorList>
            <person name="Arevalo P."/>
            <person name="Vaninsberghe D."/>
            <person name="Elsherbini J."/>
            <person name="Gore J."/>
            <person name="Polz M."/>
        </authorList>
    </citation>
    <scope>NUCLEOTIDE SEQUENCE [LARGE SCALE GENOMIC DNA]</scope>
    <source>
        <strain evidence="2 3">10N.261.46.E4</strain>
    </source>
</reference>
<proteinExistence type="predicted"/>